<dbReference type="NCBIfam" id="NF004162">
    <property type="entry name" value="PRK05627.1-5"/>
    <property type="match status" value="1"/>
</dbReference>
<dbReference type="SUPFAM" id="SSF52374">
    <property type="entry name" value="Nucleotidylyl transferase"/>
    <property type="match status" value="1"/>
</dbReference>
<keyword evidence="13" id="KW-0274">FAD</keyword>
<dbReference type="Proteomes" id="UP000824089">
    <property type="component" value="Unassembled WGS sequence"/>
</dbReference>
<evidence type="ECO:0000256" key="10">
    <source>
        <dbReference type="ARBA" id="ARBA00022695"/>
    </source>
</evidence>
<dbReference type="InterPro" id="IPR015864">
    <property type="entry name" value="FAD_synthase"/>
</dbReference>
<keyword evidence="10 19" id="KW-0548">Nucleotidyltransferase</keyword>
<keyword evidence="14" id="KW-0067">ATP-binding</keyword>
<evidence type="ECO:0000256" key="9">
    <source>
        <dbReference type="ARBA" id="ARBA00022679"/>
    </source>
</evidence>
<evidence type="ECO:0000313" key="20">
    <source>
        <dbReference type="Proteomes" id="UP000824089"/>
    </source>
</evidence>
<keyword evidence="8" id="KW-0288">FMN</keyword>
<dbReference type="EC" id="2.7.7.2" evidence="5"/>
<comment type="caution">
    <text evidence="19">The sequence shown here is derived from an EMBL/GenBank/DDBJ whole genome shotgun (WGS) entry which is preliminary data.</text>
</comment>
<dbReference type="InterPro" id="IPR014729">
    <property type="entry name" value="Rossmann-like_a/b/a_fold"/>
</dbReference>
<organism evidence="19 20">
    <name type="scientific">Candidatus Egerieisoma faecipullorum</name>
    <dbReference type="NCBI Taxonomy" id="2840963"/>
    <lineage>
        <taxon>Bacteria</taxon>
        <taxon>Bacillati</taxon>
        <taxon>Bacillota</taxon>
        <taxon>Clostridia</taxon>
        <taxon>Eubacteriales</taxon>
        <taxon>Clostridiaceae</taxon>
        <taxon>Clostridiaceae incertae sedis</taxon>
        <taxon>Candidatus Egerieisoma</taxon>
    </lineage>
</organism>
<evidence type="ECO:0000256" key="16">
    <source>
        <dbReference type="ARBA" id="ARBA00047880"/>
    </source>
</evidence>
<dbReference type="NCBIfam" id="TIGR00083">
    <property type="entry name" value="ribF"/>
    <property type="match status" value="1"/>
</dbReference>
<dbReference type="Pfam" id="PF06574">
    <property type="entry name" value="FAD_syn"/>
    <property type="match status" value="1"/>
</dbReference>
<dbReference type="InterPro" id="IPR015865">
    <property type="entry name" value="Riboflavin_kinase_bac/euk"/>
</dbReference>
<dbReference type="PANTHER" id="PTHR22749:SF6">
    <property type="entry name" value="RIBOFLAVIN KINASE"/>
    <property type="match status" value="1"/>
</dbReference>
<reference evidence="19" key="2">
    <citation type="journal article" date="2021" name="PeerJ">
        <title>Extensive microbial diversity within the chicken gut microbiome revealed by metagenomics and culture.</title>
        <authorList>
            <person name="Gilroy R."/>
            <person name="Ravi A."/>
            <person name="Getino M."/>
            <person name="Pursley I."/>
            <person name="Horton D.L."/>
            <person name="Alikhan N.F."/>
            <person name="Baker D."/>
            <person name="Gharbi K."/>
            <person name="Hall N."/>
            <person name="Watson M."/>
            <person name="Adriaenssens E.M."/>
            <person name="Foster-Nyarko E."/>
            <person name="Jarju S."/>
            <person name="Secka A."/>
            <person name="Antonio M."/>
            <person name="Oren A."/>
            <person name="Chaudhuri R.R."/>
            <person name="La Ragione R."/>
            <person name="Hildebrand F."/>
            <person name="Pallen M.J."/>
        </authorList>
    </citation>
    <scope>NUCLEOTIDE SEQUENCE</scope>
    <source>
        <strain evidence="19">CHK195-4489</strain>
    </source>
</reference>
<evidence type="ECO:0000256" key="14">
    <source>
        <dbReference type="ARBA" id="ARBA00022840"/>
    </source>
</evidence>
<dbReference type="InterPro" id="IPR007863">
    <property type="entry name" value="Peptidase_M16_C"/>
</dbReference>
<dbReference type="GO" id="GO:0008531">
    <property type="term" value="F:riboflavin kinase activity"/>
    <property type="evidence" value="ECO:0007669"/>
    <property type="project" value="UniProtKB-EC"/>
</dbReference>
<dbReference type="SUPFAM" id="SSF82114">
    <property type="entry name" value="Riboflavin kinase-like"/>
    <property type="match status" value="1"/>
</dbReference>
<comment type="catalytic activity">
    <reaction evidence="17">
        <text>FMN + ATP + H(+) = FAD + diphosphate</text>
        <dbReference type="Rhea" id="RHEA:17237"/>
        <dbReference type="ChEBI" id="CHEBI:15378"/>
        <dbReference type="ChEBI" id="CHEBI:30616"/>
        <dbReference type="ChEBI" id="CHEBI:33019"/>
        <dbReference type="ChEBI" id="CHEBI:57692"/>
        <dbReference type="ChEBI" id="CHEBI:58210"/>
        <dbReference type="EC" id="2.7.7.2"/>
    </reaction>
</comment>
<dbReference type="InterPro" id="IPR023468">
    <property type="entry name" value="Riboflavin_kinase"/>
</dbReference>
<sequence length="744" mass="83793">MNVYRGRFENAEDADAGRGVGLGNFDGIHAGHAALIEKLILECAKRDLRSMIYTFENHPNHVICKDKPTPLILSEERKIKTLEETGVDELFLEYFDEEYAHTAPEEFVKKILVGRLHAKIVVVGYDYTYGDRGRGTSEELVAYGEKYGFTVFVVPPVRRLLPCSGELVTVSSTILRKLIQEGKMHDFRALTGRYYTIPGRVIQGRNVGKTLGFPTANIIPKEGFALPCFGVYATITKAGGKTYRSITNVGNNPTFQNITAVTIETHIIGFKGDLYGHDIEVEFIKKMRGEIAFPSAEELMRQLRHDLDERKTMSEGMKKVYEKGGVEIYHIPADKFKTSVVRILLCDNLSKEHAYQNALIPAILNAGCEKYPTMRQISGRLQELYGAGLTVGTSSLGEIQYSEFLIEYTARKYAADYPELERDVIAFLFELITNPVTEEYNGRKGFVGSVFERERTNRDHQIRSLINDKHAYAQRRCTEIMCEGEPYAVYQLGGAGDGDGLTPSGLYDYYRKEYLAKSRVKIFFCGETYPEELTAYAQNRFPAGGRVTLHRAYVEKREIPETNIKYAEEKMNVTQGKLFLGYRTNTPPESSDYYAAALCGVILGQGTQSKLFVNIREKHSLAYYAAAYTNKMKGILFAFCAIDPKDRAVAEALIREQVAAIRNGEITTEEYEAAVKLLRNDLASYGDSQSQLLQYYFGQTFMEQIADPDEYARHIAEVSVEDIVKAAGRMTLDTVYFLTSEDGA</sequence>
<evidence type="ECO:0000256" key="13">
    <source>
        <dbReference type="ARBA" id="ARBA00022827"/>
    </source>
</evidence>
<dbReference type="CDD" id="cd02064">
    <property type="entry name" value="FAD_synthetase_N"/>
    <property type="match status" value="1"/>
</dbReference>
<dbReference type="GO" id="GO:0009398">
    <property type="term" value="P:FMN biosynthetic process"/>
    <property type="evidence" value="ECO:0007669"/>
    <property type="project" value="TreeGrafter"/>
</dbReference>
<dbReference type="GO" id="GO:0009231">
    <property type="term" value="P:riboflavin biosynthetic process"/>
    <property type="evidence" value="ECO:0007669"/>
    <property type="project" value="InterPro"/>
</dbReference>
<dbReference type="FunFam" id="3.40.50.620:FF:000021">
    <property type="entry name" value="Riboflavin biosynthesis protein"/>
    <property type="match status" value="1"/>
</dbReference>
<dbReference type="EMBL" id="DVMM01000178">
    <property type="protein sequence ID" value="HIU30243.1"/>
    <property type="molecule type" value="Genomic_DNA"/>
</dbReference>
<evidence type="ECO:0000256" key="1">
    <source>
        <dbReference type="ARBA" id="ARBA00004726"/>
    </source>
</evidence>
<evidence type="ECO:0000256" key="7">
    <source>
        <dbReference type="ARBA" id="ARBA00022630"/>
    </source>
</evidence>
<proteinExistence type="inferred from homology"/>
<dbReference type="InterPro" id="IPR023465">
    <property type="entry name" value="Riboflavin_kinase_dom_sf"/>
</dbReference>
<dbReference type="AlphaFoldDB" id="A0A9D1IAI3"/>
<keyword evidence="11" id="KW-0547">Nucleotide-binding</keyword>
<dbReference type="Pfam" id="PF05193">
    <property type="entry name" value="Peptidase_M16_C"/>
    <property type="match status" value="1"/>
</dbReference>
<dbReference type="GO" id="GO:0003919">
    <property type="term" value="F:FMN adenylyltransferase activity"/>
    <property type="evidence" value="ECO:0007669"/>
    <property type="project" value="UniProtKB-EC"/>
</dbReference>
<evidence type="ECO:0000256" key="12">
    <source>
        <dbReference type="ARBA" id="ARBA00022777"/>
    </source>
</evidence>
<comment type="similarity">
    <text evidence="3">Belongs to the RibF family.</text>
</comment>
<keyword evidence="9 19" id="KW-0808">Transferase</keyword>
<dbReference type="Gene3D" id="2.40.30.30">
    <property type="entry name" value="Riboflavin kinase-like"/>
    <property type="match status" value="1"/>
</dbReference>
<evidence type="ECO:0000313" key="19">
    <source>
        <dbReference type="EMBL" id="HIU30243.1"/>
    </source>
</evidence>
<name>A0A9D1IAI3_9CLOT</name>
<evidence type="ECO:0000259" key="18">
    <source>
        <dbReference type="SMART" id="SM00904"/>
    </source>
</evidence>
<keyword evidence="12 19" id="KW-0418">Kinase</keyword>
<accession>A0A9D1IAI3</accession>
<comment type="pathway">
    <text evidence="2">Cofactor biosynthesis; FMN biosynthesis; FMN from riboflavin (ATP route): step 1/1.</text>
</comment>
<evidence type="ECO:0000256" key="2">
    <source>
        <dbReference type="ARBA" id="ARBA00005201"/>
    </source>
</evidence>
<evidence type="ECO:0000256" key="11">
    <source>
        <dbReference type="ARBA" id="ARBA00022741"/>
    </source>
</evidence>
<dbReference type="Gene3D" id="3.40.50.620">
    <property type="entry name" value="HUPs"/>
    <property type="match status" value="1"/>
</dbReference>
<evidence type="ECO:0000256" key="5">
    <source>
        <dbReference type="ARBA" id="ARBA00012393"/>
    </source>
</evidence>
<dbReference type="Pfam" id="PF01687">
    <property type="entry name" value="Flavokinase"/>
    <property type="match status" value="1"/>
</dbReference>
<dbReference type="Gene3D" id="3.30.830.10">
    <property type="entry name" value="Metalloenzyme, LuxS/M16 peptidase-like"/>
    <property type="match status" value="2"/>
</dbReference>
<dbReference type="EC" id="2.7.1.26" evidence="4"/>
<evidence type="ECO:0000256" key="8">
    <source>
        <dbReference type="ARBA" id="ARBA00022643"/>
    </source>
</evidence>
<gene>
    <name evidence="19" type="ORF">IAD50_08120</name>
</gene>
<dbReference type="GO" id="GO:0046872">
    <property type="term" value="F:metal ion binding"/>
    <property type="evidence" value="ECO:0007669"/>
    <property type="project" value="InterPro"/>
</dbReference>
<keyword evidence="15" id="KW-0511">Multifunctional enzyme</keyword>
<evidence type="ECO:0000256" key="4">
    <source>
        <dbReference type="ARBA" id="ARBA00012105"/>
    </source>
</evidence>
<evidence type="ECO:0000256" key="3">
    <source>
        <dbReference type="ARBA" id="ARBA00010214"/>
    </source>
</evidence>
<dbReference type="SUPFAM" id="SSF63411">
    <property type="entry name" value="LuxS/MPP-like metallohydrolase"/>
    <property type="match status" value="2"/>
</dbReference>
<dbReference type="InterPro" id="IPR011249">
    <property type="entry name" value="Metalloenz_LuxS/M16"/>
</dbReference>
<comment type="catalytic activity">
    <reaction evidence="16">
        <text>riboflavin + ATP = FMN + ADP + H(+)</text>
        <dbReference type="Rhea" id="RHEA:14357"/>
        <dbReference type="ChEBI" id="CHEBI:15378"/>
        <dbReference type="ChEBI" id="CHEBI:30616"/>
        <dbReference type="ChEBI" id="CHEBI:57986"/>
        <dbReference type="ChEBI" id="CHEBI:58210"/>
        <dbReference type="ChEBI" id="CHEBI:456216"/>
        <dbReference type="EC" id="2.7.1.26"/>
    </reaction>
</comment>
<protein>
    <recommendedName>
        <fullName evidence="6">Bifunctional riboflavin kinase/FMN adenylyltransferase</fullName>
        <ecNumber evidence="4">2.7.1.26</ecNumber>
        <ecNumber evidence="5">2.7.7.2</ecNumber>
    </recommendedName>
</protein>
<dbReference type="SMART" id="SM00904">
    <property type="entry name" value="Flavokinase"/>
    <property type="match status" value="1"/>
</dbReference>
<evidence type="ECO:0000256" key="6">
    <source>
        <dbReference type="ARBA" id="ARBA00018483"/>
    </source>
</evidence>
<evidence type="ECO:0000256" key="15">
    <source>
        <dbReference type="ARBA" id="ARBA00023268"/>
    </source>
</evidence>
<evidence type="ECO:0000256" key="17">
    <source>
        <dbReference type="ARBA" id="ARBA00049494"/>
    </source>
</evidence>
<feature type="domain" description="Riboflavin kinase" evidence="18">
    <location>
        <begin position="190"/>
        <end position="315"/>
    </location>
</feature>
<keyword evidence="7" id="KW-0285">Flavoprotein</keyword>
<dbReference type="InterPro" id="IPR002606">
    <property type="entry name" value="Riboflavin_kinase_bac"/>
</dbReference>
<reference evidence="19" key="1">
    <citation type="submission" date="2020-10" db="EMBL/GenBank/DDBJ databases">
        <authorList>
            <person name="Gilroy R."/>
        </authorList>
    </citation>
    <scope>NUCLEOTIDE SEQUENCE</scope>
    <source>
        <strain evidence="19">CHK195-4489</strain>
    </source>
</reference>
<comment type="pathway">
    <text evidence="1">Cofactor biosynthesis; FAD biosynthesis; FAD from FMN: step 1/1.</text>
</comment>
<dbReference type="GO" id="GO:0005524">
    <property type="term" value="F:ATP binding"/>
    <property type="evidence" value="ECO:0007669"/>
    <property type="project" value="UniProtKB-KW"/>
</dbReference>
<dbReference type="NCBIfam" id="NF047422">
    <property type="entry name" value="YfmF_fam"/>
    <property type="match status" value="1"/>
</dbReference>
<dbReference type="PANTHER" id="PTHR22749">
    <property type="entry name" value="RIBOFLAVIN KINASE/FMN ADENYLYLTRANSFERASE"/>
    <property type="match status" value="1"/>
</dbReference>